<comment type="caution">
    <text evidence="1">The sequence shown here is derived from an EMBL/GenBank/DDBJ whole genome shotgun (WGS) entry which is preliminary data.</text>
</comment>
<evidence type="ECO:0000313" key="1">
    <source>
        <dbReference type="EMBL" id="KKK93160.1"/>
    </source>
</evidence>
<gene>
    <name evidence="1" type="ORF">LCGC14_2695630</name>
</gene>
<reference evidence="1" key="1">
    <citation type="journal article" date="2015" name="Nature">
        <title>Complex archaea that bridge the gap between prokaryotes and eukaryotes.</title>
        <authorList>
            <person name="Spang A."/>
            <person name="Saw J.H."/>
            <person name="Jorgensen S.L."/>
            <person name="Zaremba-Niedzwiedzka K."/>
            <person name="Martijn J."/>
            <person name="Lind A.E."/>
            <person name="van Eijk R."/>
            <person name="Schleper C."/>
            <person name="Guy L."/>
            <person name="Ettema T.J."/>
        </authorList>
    </citation>
    <scope>NUCLEOTIDE SEQUENCE</scope>
</reference>
<sequence>MKIEKVQAEITNVNPRKENSEDGGVLASDISVRFAVPRAAVDDLLPGDGFTDQFYKDDDTRLECVYPIVFGEKIKDLRITLHIGSKPMVFEAAKIASGMKLTPQVGQYIQVECKFQVYPTSNQSGRLDEADQEYIQIEVAPMTEDMLKAVA</sequence>
<name>A0A0F9A4S2_9ZZZZ</name>
<dbReference type="EMBL" id="LAZR01047894">
    <property type="protein sequence ID" value="KKK93160.1"/>
    <property type="molecule type" value="Genomic_DNA"/>
</dbReference>
<proteinExistence type="predicted"/>
<organism evidence="1">
    <name type="scientific">marine sediment metagenome</name>
    <dbReference type="NCBI Taxonomy" id="412755"/>
    <lineage>
        <taxon>unclassified sequences</taxon>
        <taxon>metagenomes</taxon>
        <taxon>ecological metagenomes</taxon>
    </lineage>
</organism>
<accession>A0A0F9A4S2</accession>
<dbReference type="AlphaFoldDB" id="A0A0F9A4S2"/>
<protein>
    <submittedName>
        <fullName evidence="1">Uncharacterized protein</fullName>
    </submittedName>
</protein>